<dbReference type="Proteomes" id="UP000320455">
    <property type="component" value="Unassembled WGS sequence"/>
</dbReference>
<accession>A0ABD7SFQ5</accession>
<evidence type="ECO:0000313" key="2">
    <source>
        <dbReference type="Proteomes" id="UP000320455"/>
    </source>
</evidence>
<gene>
    <name evidence="1" type="ORF">FQK01_01380</name>
</gene>
<organism evidence="1 2">
    <name type="scientific">Xanthomonas vasicola</name>
    <dbReference type="NCBI Taxonomy" id="56459"/>
    <lineage>
        <taxon>Bacteria</taxon>
        <taxon>Pseudomonadati</taxon>
        <taxon>Pseudomonadota</taxon>
        <taxon>Gammaproteobacteria</taxon>
        <taxon>Lysobacterales</taxon>
        <taxon>Lysobacteraceae</taxon>
        <taxon>Xanthomonas</taxon>
    </lineage>
</organism>
<sequence length="59" mass="6545">MSRLHTCFFTRQARHGQAPMLPRMIDVAAIGSRAHITSTAFADRHSRMTHALVTVTAPN</sequence>
<proteinExistence type="predicted"/>
<name>A0ABD7SFQ5_XANVA</name>
<reference evidence="2" key="1">
    <citation type="journal article" date="2020" name="Phytopathology">
        <title>Genomic acquisitions in emerging populations of Xanthomonas vasicola pv. vasculorum infecting corn in the U.S. and Argentina.</title>
        <authorList>
            <person name="Perez-Quintero A.L."/>
        </authorList>
    </citation>
    <scope>NUCLEOTIDE SEQUENCE [LARGE SCALE GENOMIC DNA]</scope>
    <source>
        <strain evidence="2">Xvh-L</strain>
    </source>
</reference>
<evidence type="ECO:0000313" key="1">
    <source>
        <dbReference type="EMBL" id="TWQ57609.1"/>
    </source>
</evidence>
<comment type="caution">
    <text evidence="1">The sequence shown here is derived from an EMBL/GenBank/DDBJ whole genome shotgun (WGS) entry which is preliminary data.</text>
</comment>
<dbReference type="EMBL" id="VOCK01000001">
    <property type="protein sequence ID" value="TWQ57609.1"/>
    <property type="molecule type" value="Genomic_DNA"/>
</dbReference>
<keyword evidence="2" id="KW-1185">Reference proteome</keyword>
<protein>
    <submittedName>
        <fullName evidence="1">Uncharacterized protein</fullName>
    </submittedName>
</protein>
<dbReference type="AlphaFoldDB" id="A0ABD7SFQ5"/>